<keyword evidence="7" id="KW-1185">Reference proteome</keyword>
<dbReference type="CDD" id="cd07035">
    <property type="entry name" value="TPP_PYR_POX_like"/>
    <property type="match status" value="1"/>
</dbReference>
<dbReference type="EC" id="4.1.1.82" evidence="6"/>
<keyword evidence="1" id="KW-0210">Decarboxylase</keyword>
<keyword evidence="2" id="KW-0786">Thiamine pyrophosphate</keyword>
<evidence type="ECO:0000259" key="5">
    <source>
        <dbReference type="Pfam" id="PF02776"/>
    </source>
</evidence>
<dbReference type="PROSITE" id="PS00187">
    <property type="entry name" value="TPP_ENZYMES"/>
    <property type="match status" value="1"/>
</dbReference>
<evidence type="ECO:0000259" key="4">
    <source>
        <dbReference type="Pfam" id="PF02775"/>
    </source>
</evidence>
<protein>
    <submittedName>
        <fullName evidence="6">Phosphonopyruvate decarboxylase</fullName>
        <ecNumber evidence="6">4.1.1.82</ecNumber>
    </submittedName>
</protein>
<dbReference type="InterPro" id="IPR051818">
    <property type="entry name" value="TPP_dependent_decarboxylase"/>
</dbReference>
<dbReference type="InterPro" id="IPR012001">
    <property type="entry name" value="Thiamin_PyroP_enz_TPP-bd_dom"/>
</dbReference>
<evidence type="ECO:0000313" key="7">
    <source>
        <dbReference type="Proteomes" id="UP000736583"/>
    </source>
</evidence>
<dbReference type="InterPro" id="IPR017684">
    <property type="entry name" value="Phosphono-pyrv_decarboxylase"/>
</dbReference>
<gene>
    <name evidence="6" type="primary">aepY</name>
    <name evidence="6" type="ORF">KQI89_05275</name>
</gene>
<evidence type="ECO:0000313" key="6">
    <source>
        <dbReference type="EMBL" id="MBU5591169.1"/>
    </source>
</evidence>
<dbReference type="Proteomes" id="UP000736583">
    <property type="component" value="Unassembled WGS sequence"/>
</dbReference>
<dbReference type="CDD" id="cd03371">
    <property type="entry name" value="TPP_PpyrDC"/>
    <property type="match status" value="1"/>
</dbReference>
<dbReference type="Pfam" id="PF02776">
    <property type="entry name" value="TPP_enzyme_N"/>
    <property type="match status" value="1"/>
</dbReference>
<keyword evidence="3 6" id="KW-0456">Lyase</keyword>
<dbReference type="PANTHER" id="PTHR42818">
    <property type="entry name" value="SULFOPYRUVATE DECARBOXYLASE SUBUNIT ALPHA"/>
    <property type="match status" value="1"/>
</dbReference>
<dbReference type="PANTHER" id="PTHR42818:SF1">
    <property type="entry name" value="SULFOPYRUVATE DECARBOXYLASE"/>
    <property type="match status" value="1"/>
</dbReference>
<evidence type="ECO:0000256" key="3">
    <source>
        <dbReference type="ARBA" id="ARBA00023239"/>
    </source>
</evidence>
<dbReference type="EMBL" id="JAHLQL010000001">
    <property type="protein sequence ID" value="MBU5591169.1"/>
    <property type="molecule type" value="Genomic_DNA"/>
</dbReference>
<accession>A0ABS6EY79</accession>
<dbReference type="NCBIfam" id="TIGR03297">
    <property type="entry name" value="Ppyr-DeCO2ase"/>
    <property type="match status" value="1"/>
</dbReference>
<dbReference type="Pfam" id="PF02775">
    <property type="entry name" value="TPP_enzyme_C"/>
    <property type="match status" value="1"/>
</dbReference>
<organism evidence="6 7">
    <name type="scientific">Clostridium simiarum</name>
    <dbReference type="NCBI Taxonomy" id="2841506"/>
    <lineage>
        <taxon>Bacteria</taxon>
        <taxon>Bacillati</taxon>
        <taxon>Bacillota</taxon>
        <taxon>Clostridia</taxon>
        <taxon>Eubacteriales</taxon>
        <taxon>Clostridiaceae</taxon>
        <taxon>Clostridium</taxon>
    </lineage>
</organism>
<reference evidence="6 7" key="1">
    <citation type="submission" date="2021-06" db="EMBL/GenBank/DDBJ databases">
        <authorList>
            <person name="Sun Q."/>
            <person name="Li D."/>
        </authorList>
    </citation>
    <scope>NUCLEOTIDE SEQUENCE [LARGE SCALE GENOMIC DNA]</scope>
    <source>
        <strain evidence="6 7">MSJ-4</strain>
    </source>
</reference>
<name>A0ABS6EY79_9CLOT</name>
<feature type="domain" description="Thiamine pyrophosphate enzyme N-terminal TPP-binding" evidence="5">
    <location>
        <begin position="9"/>
        <end position="114"/>
    </location>
</feature>
<evidence type="ECO:0000256" key="2">
    <source>
        <dbReference type="ARBA" id="ARBA00023052"/>
    </source>
</evidence>
<dbReference type="GO" id="GO:0033980">
    <property type="term" value="F:phosphonopyruvate decarboxylase activity"/>
    <property type="evidence" value="ECO:0007669"/>
    <property type="project" value="UniProtKB-EC"/>
</dbReference>
<evidence type="ECO:0000256" key="1">
    <source>
        <dbReference type="ARBA" id="ARBA00022793"/>
    </source>
</evidence>
<comment type="caution">
    <text evidence="6">The sequence shown here is derived from an EMBL/GenBank/DDBJ whole genome shotgun (WGS) entry which is preliminary data.</text>
</comment>
<sequence length="377" mass="41670">MIDTEKFCMRLKEKEIDFFAGVPDSLLKDFCSYIKDNIDCKKNIIAANEGNAIAISSGYHLSTGKIPLVYMQNSGQGNTINPLASLNDPLVYSIPVLLMIGWRGEPGKKDEPQHKKQGIVTLKLLEALDIEYSVLTENDDFNVAEKKLEKALEHMRKYKKPYALVVSKNTFSPYKLKSEVRTNFEMNREEAIKEIIQALDDEDIVVSTTGMASRELFEIREFMNKGHEKDFLTVGSMGHASQIALGIALSKPNRNVYCLDGDGALLMHLGGLAIIGSQEVGNFKHIVINNGAHDSVGGQPTVGFNIDIISIAKACGYRGAYTASSYDELKLGLKQLMNSKGPALLEVKVNKGARKDLGRPTTSPIENKEAFMNFLSK</sequence>
<dbReference type="InterPro" id="IPR000399">
    <property type="entry name" value="TPP-bd_CS"/>
</dbReference>
<dbReference type="InterPro" id="IPR011766">
    <property type="entry name" value="TPP_enzyme_TPP-bd"/>
</dbReference>
<feature type="domain" description="Thiamine pyrophosphate enzyme TPP-binding" evidence="4">
    <location>
        <begin position="222"/>
        <end position="347"/>
    </location>
</feature>
<dbReference type="RefSeq" id="WP_216456186.1">
    <property type="nucleotide sequence ID" value="NZ_JAHLQL010000001.1"/>
</dbReference>
<proteinExistence type="predicted"/>